<gene>
    <name evidence="2" type="ORF">KI387_032489</name>
</gene>
<evidence type="ECO:0000313" key="2">
    <source>
        <dbReference type="EMBL" id="KAH9288372.1"/>
    </source>
</evidence>
<dbReference type="OMA" id="CIKSSMK"/>
<name>A0AA38F507_TAXCH</name>
<proteinExistence type="predicted"/>
<protein>
    <submittedName>
        <fullName evidence="2">Uncharacterized protein</fullName>
    </submittedName>
</protein>
<dbReference type="AlphaFoldDB" id="A0AA38F507"/>
<keyword evidence="3" id="KW-1185">Reference proteome</keyword>
<comment type="caution">
    <text evidence="2">The sequence shown here is derived from an EMBL/GenBank/DDBJ whole genome shotgun (WGS) entry which is preliminary data.</text>
</comment>
<accession>A0AA38F507</accession>
<dbReference type="PANTHER" id="PTHR33401">
    <property type="entry name" value="LIGHT-HARVESTING COMPLEX-LIKE PROTEIN OHP2, CHLOROPLASTIC"/>
    <property type="match status" value="1"/>
</dbReference>
<dbReference type="Proteomes" id="UP000824469">
    <property type="component" value="Unassembled WGS sequence"/>
</dbReference>
<feature type="non-terminal residue" evidence="2">
    <location>
        <position position="185"/>
    </location>
</feature>
<organism evidence="2 3">
    <name type="scientific">Taxus chinensis</name>
    <name type="common">Chinese yew</name>
    <name type="synonym">Taxus wallichiana var. chinensis</name>
    <dbReference type="NCBI Taxonomy" id="29808"/>
    <lineage>
        <taxon>Eukaryota</taxon>
        <taxon>Viridiplantae</taxon>
        <taxon>Streptophyta</taxon>
        <taxon>Embryophyta</taxon>
        <taxon>Tracheophyta</taxon>
        <taxon>Spermatophyta</taxon>
        <taxon>Pinopsida</taxon>
        <taxon>Pinidae</taxon>
        <taxon>Conifers II</taxon>
        <taxon>Cupressales</taxon>
        <taxon>Taxaceae</taxon>
        <taxon>Taxus</taxon>
    </lineage>
</organism>
<sequence length="185" mass="20675">MNMAIDKIKRGDSNELVDLDFKIEENHEVKAMVGVVSELEFECLTSDKDFRRGKRGALVAVPLFFLFSSWCGSSSKGIRKVLPPSLKEDVVHPSSNGDMDGSPMGSPASPISTPLAENKENDVKVVLKVCIKSSMKKPCVFEVGIEEKRHNEHGTDCKMKRKVQWIDAHGQDLAQIKEFEQRISQ</sequence>
<dbReference type="EMBL" id="JAHRHJ020003813">
    <property type="protein sequence ID" value="KAH9288372.1"/>
    <property type="molecule type" value="Genomic_DNA"/>
</dbReference>
<dbReference type="PANTHER" id="PTHR33401:SF13">
    <property type="entry name" value="EXPRESSED PROTEIN"/>
    <property type="match status" value="1"/>
</dbReference>
<evidence type="ECO:0000256" key="1">
    <source>
        <dbReference type="SAM" id="MobiDB-lite"/>
    </source>
</evidence>
<reference evidence="2 3" key="1">
    <citation type="journal article" date="2021" name="Nat. Plants">
        <title>The Taxus genome provides insights into paclitaxel biosynthesis.</title>
        <authorList>
            <person name="Xiong X."/>
            <person name="Gou J."/>
            <person name="Liao Q."/>
            <person name="Li Y."/>
            <person name="Zhou Q."/>
            <person name="Bi G."/>
            <person name="Li C."/>
            <person name="Du R."/>
            <person name="Wang X."/>
            <person name="Sun T."/>
            <person name="Guo L."/>
            <person name="Liang H."/>
            <person name="Lu P."/>
            <person name="Wu Y."/>
            <person name="Zhang Z."/>
            <person name="Ro D.K."/>
            <person name="Shang Y."/>
            <person name="Huang S."/>
            <person name="Yan J."/>
        </authorList>
    </citation>
    <scope>NUCLEOTIDE SEQUENCE [LARGE SCALE GENOMIC DNA]</scope>
    <source>
        <strain evidence="2">Ta-2019</strain>
    </source>
</reference>
<feature type="region of interest" description="Disordered" evidence="1">
    <location>
        <begin position="92"/>
        <end position="115"/>
    </location>
</feature>
<evidence type="ECO:0000313" key="3">
    <source>
        <dbReference type="Proteomes" id="UP000824469"/>
    </source>
</evidence>